<organism evidence="1 2">
    <name type="scientific">Olivibacter oleidegradans</name>
    <dbReference type="NCBI Taxonomy" id="760123"/>
    <lineage>
        <taxon>Bacteria</taxon>
        <taxon>Pseudomonadati</taxon>
        <taxon>Bacteroidota</taxon>
        <taxon>Sphingobacteriia</taxon>
        <taxon>Sphingobacteriales</taxon>
        <taxon>Sphingobacteriaceae</taxon>
        <taxon>Olivibacter</taxon>
    </lineage>
</organism>
<proteinExistence type="predicted"/>
<evidence type="ECO:0000313" key="1">
    <source>
        <dbReference type="EMBL" id="MFC0319426.1"/>
    </source>
</evidence>
<reference evidence="1 2" key="1">
    <citation type="submission" date="2024-09" db="EMBL/GenBank/DDBJ databases">
        <authorList>
            <person name="Sun Q."/>
            <person name="Mori K."/>
        </authorList>
    </citation>
    <scope>NUCLEOTIDE SEQUENCE [LARGE SCALE GENOMIC DNA]</scope>
    <source>
        <strain evidence="1 2">CCM 7765</strain>
    </source>
</reference>
<accession>A0ABV6HKK9</accession>
<dbReference type="Proteomes" id="UP001589774">
    <property type="component" value="Unassembled WGS sequence"/>
</dbReference>
<gene>
    <name evidence="1" type="ORF">ACFFI0_13990</name>
</gene>
<sequence>MIPNKNNKINIDINGAGKIETVDVLRQGDVFVINRGGGEQLSIISNGEGTWRLVNGVADQQSVDNIGKALISHFGLNKVLNTERFK</sequence>
<keyword evidence="2" id="KW-1185">Reference proteome</keyword>
<evidence type="ECO:0000313" key="2">
    <source>
        <dbReference type="Proteomes" id="UP001589774"/>
    </source>
</evidence>
<dbReference type="EMBL" id="JBHLWO010000002">
    <property type="protein sequence ID" value="MFC0319426.1"/>
    <property type="molecule type" value="Genomic_DNA"/>
</dbReference>
<dbReference type="RefSeq" id="WP_130855956.1">
    <property type="nucleotide sequence ID" value="NZ_JBHLWO010000002.1"/>
</dbReference>
<name>A0ABV6HKK9_9SPHI</name>
<protein>
    <submittedName>
        <fullName evidence="1">Uncharacterized protein</fullName>
    </submittedName>
</protein>
<comment type="caution">
    <text evidence="1">The sequence shown here is derived from an EMBL/GenBank/DDBJ whole genome shotgun (WGS) entry which is preliminary data.</text>
</comment>